<dbReference type="EMBL" id="AMZO01000033">
    <property type="protein sequence ID" value="ELR63998.1"/>
    <property type="molecule type" value="Genomic_DNA"/>
</dbReference>
<evidence type="ECO:0000313" key="1">
    <source>
        <dbReference type="EMBL" id="ELR63998.1"/>
    </source>
</evidence>
<sequence length="228" mass="24906">MRISKALNRLYLYLRAVPKTLLFNFYYLPLSQAYKLPLLVSHRVSIEALSGSITLTDKIKTGKIKIGFGKVQVASPSRSPLLWSLHPTGKLFLGTNIKLGTGTKLDVRGELRIGNGSNFTGESTLVCNHKITFGQNNLVSWQTLFMDTDMHQIIDGQQQQLNPDAAITFGDDIWVCARSTVLKGVTLGHNSIVSANSNVVSNFEQGNAVIGGNPGRVISSMEGKTFLP</sequence>
<protein>
    <recommendedName>
        <fullName evidence="3">Transferase, hexapeptide repeat family</fullName>
    </recommendedName>
</protein>
<accession>L8J722</accession>
<dbReference type="CDD" id="cd04647">
    <property type="entry name" value="LbH_MAT_like"/>
    <property type="match status" value="1"/>
</dbReference>
<reference evidence="1 2" key="1">
    <citation type="submission" date="2012-12" db="EMBL/GenBank/DDBJ databases">
        <title>Genome Assembly of Photobacterium sp. AK15.</title>
        <authorList>
            <person name="Khatri I."/>
            <person name="Vaidya B."/>
            <person name="Srinivas T.N.R."/>
            <person name="Subramanian S."/>
            <person name="Pinnaka A."/>
        </authorList>
    </citation>
    <scope>NUCLEOTIDE SEQUENCE [LARGE SCALE GENOMIC DNA]</scope>
    <source>
        <strain evidence="1 2">AK15</strain>
    </source>
</reference>
<dbReference type="SUPFAM" id="SSF51161">
    <property type="entry name" value="Trimeric LpxA-like enzymes"/>
    <property type="match status" value="1"/>
</dbReference>
<dbReference type="AlphaFoldDB" id="L8J722"/>
<dbReference type="InterPro" id="IPR011004">
    <property type="entry name" value="Trimer_LpxA-like_sf"/>
</dbReference>
<organism evidence="1 2">
    <name type="scientific">Photobacterium marinum</name>
    <dbReference type="NCBI Taxonomy" id="1056511"/>
    <lineage>
        <taxon>Bacteria</taxon>
        <taxon>Pseudomonadati</taxon>
        <taxon>Pseudomonadota</taxon>
        <taxon>Gammaproteobacteria</taxon>
        <taxon>Vibrionales</taxon>
        <taxon>Vibrionaceae</taxon>
        <taxon>Photobacterium</taxon>
    </lineage>
</organism>
<dbReference type="OrthoDB" id="9815592at2"/>
<dbReference type="InterPro" id="IPR051159">
    <property type="entry name" value="Hexapeptide_acetyltransf"/>
</dbReference>
<evidence type="ECO:0000313" key="2">
    <source>
        <dbReference type="Proteomes" id="UP000011134"/>
    </source>
</evidence>
<dbReference type="RefSeq" id="WP_007469411.1">
    <property type="nucleotide sequence ID" value="NZ_AMZO01000033.1"/>
</dbReference>
<comment type="caution">
    <text evidence="1">The sequence shown here is derived from an EMBL/GenBank/DDBJ whole genome shotgun (WGS) entry which is preliminary data.</text>
</comment>
<evidence type="ECO:0008006" key="3">
    <source>
        <dbReference type="Google" id="ProtNLM"/>
    </source>
</evidence>
<dbReference type="Gene3D" id="2.160.10.10">
    <property type="entry name" value="Hexapeptide repeat proteins"/>
    <property type="match status" value="1"/>
</dbReference>
<name>L8J722_9GAMM</name>
<proteinExistence type="predicted"/>
<gene>
    <name evidence="1" type="ORF">C942_03077</name>
</gene>
<dbReference type="PANTHER" id="PTHR23416">
    <property type="entry name" value="SIALIC ACID SYNTHASE-RELATED"/>
    <property type="match status" value="1"/>
</dbReference>
<dbReference type="PANTHER" id="PTHR23416:SF78">
    <property type="entry name" value="LIPOPOLYSACCHARIDE BIOSYNTHESIS O-ACETYL TRANSFERASE WBBJ-RELATED"/>
    <property type="match status" value="1"/>
</dbReference>
<dbReference type="PATRIC" id="fig|1056511.3.peg.4000"/>
<keyword evidence="2" id="KW-1185">Reference proteome</keyword>
<dbReference type="Proteomes" id="UP000011134">
    <property type="component" value="Unassembled WGS sequence"/>
</dbReference>